<feature type="compositionally biased region" description="Low complexity" evidence="1">
    <location>
        <begin position="1666"/>
        <end position="1676"/>
    </location>
</feature>
<dbReference type="EMBL" id="CABFJX010000390">
    <property type="protein sequence ID" value="VTT78064.1"/>
    <property type="molecule type" value="Genomic_DNA"/>
</dbReference>
<evidence type="ECO:0000313" key="5">
    <source>
        <dbReference type="Proteomes" id="UP000760494"/>
    </source>
</evidence>
<dbReference type="PANTHER" id="PTHR31084">
    <property type="entry name" value="ALPHA-L-FUCOSIDASE 2"/>
    <property type="match status" value="1"/>
</dbReference>
<keyword evidence="2" id="KW-0732">Signal</keyword>
<dbReference type="InterPro" id="IPR012341">
    <property type="entry name" value="6hp_glycosidase-like_sf"/>
</dbReference>
<feature type="compositionally biased region" description="Gly residues" evidence="1">
    <location>
        <begin position="1613"/>
        <end position="1627"/>
    </location>
</feature>
<feature type="compositionally biased region" description="Low complexity" evidence="1">
    <location>
        <begin position="1601"/>
        <end position="1612"/>
    </location>
</feature>
<dbReference type="SMART" id="SM00321">
    <property type="entry name" value="WSC"/>
    <property type="match status" value="1"/>
</dbReference>
<dbReference type="PANTHER" id="PTHR31084:SF0">
    <property type="entry name" value="ALPHA-L-FUCOSIDASE 2"/>
    <property type="match status" value="1"/>
</dbReference>
<feature type="chain" id="PRO_5040196474" description="WSC domain-containing protein" evidence="2">
    <location>
        <begin position="19"/>
        <end position="1795"/>
    </location>
</feature>
<evidence type="ECO:0000259" key="3">
    <source>
        <dbReference type="PROSITE" id="PS51212"/>
    </source>
</evidence>
<feature type="region of interest" description="Disordered" evidence="1">
    <location>
        <begin position="1598"/>
        <end position="1773"/>
    </location>
</feature>
<feature type="region of interest" description="Disordered" evidence="1">
    <location>
        <begin position="305"/>
        <end position="340"/>
    </location>
</feature>
<evidence type="ECO:0000256" key="2">
    <source>
        <dbReference type="SAM" id="SignalP"/>
    </source>
</evidence>
<dbReference type="GO" id="GO:0005975">
    <property type="term" value="P:carbohydrate metabolic process"/>
    <property type="evidence" value="ECO:0007669"/>
    <property type="project" value="InterPro"/>
</dbReference>
<feature type="compositionally biased region" description="Low complexity" evidence="1">
    <location>
        <begin position="1707"/>
        <end position="1717"/>
    </location>
</feature>
<dbReference type="Pfam" id="PF22124">
    <property type="entry name" value="Glyco_hydro_95_cat"/>
    <property type="match status" value="1"/>
</dbReference>
<gene>
    <name evidence="4" type="ORF">C2S_10849</name>
</gene>
<feature type="compositionally biased region" description="Low complexity" evidence="1">
    <location>
        <begin position="1684"/>
        <end position="1698"/>
    </location>
</feature>
<dbReference type="InterPro" id="IPR008928">
    <property type="entry name" value="6-hairpin_glycosidase_sf"/>
</dbReference>
<accession>A0A9Q9UEW7</accession>
<dbReference type="Proteomes" id="UP000760494">
    <property type="component" value="Unassembled WGS sequence"/>
</dbReference>
<dbReference type="Gene3D" id="1.50.10.10">
    <property type="match status" value="1"/>
</dbReference>
<comment type="caution">
    <text evidence="4">The sequence shown here is derived from an EMBL/GenBank/DDBJ whole genome shotgun (WGS) entry which is preliminary data.</text>
</comment>
<protein>
    <recommendedName>
        <fullName evidence="3">WSC domain-containing protein</fullName>
    </recommendedName>
</protein>
<dbReference type="PROSITE" id="PS51212">
    <property type="entry name" value="WSC"/>
    <property type="match status" value="1"/>
</dbReference>
<dbReference type="InterPro" id="IPR027414">
    <property type="entry name" value="GH95_N_dom"/>
</dbReference>
<feature type="compositionally biased region" description="Polar residues" evidence="1">
    <location>
        <begin position="1239"/>
        <end position="1253"/>
    </location>
</feature>
<feature type="signal peptide" evidence="2">
    <location>
        <begin position="1"/>
        <end position="18"/>
    </location>
</feature>
<evidence type="ECO:0000256" key="1">
    <source>
        <dbReference type="SAM" id="MobiDB-lite"/>
    </source>
</evidence>
<sequence>MHIFFLYVFMALATSVKSLKGNHSGSRHLWYDSPGSDFRSSLPIGNGRLGALVQGSISEKIIINENSVWSGPFQDRINPGSLEALPTRKLMTENDYTAAAGLASDMNGIPPQTRWYSVTGNLLLDFGHQTEEVSNYERWLDTLEGTTGISYDINGVTFTREVVTNFPLGVITARFTASKDGALNIGVSLERDRGVISNIATGGANNIMMNVGSSGADAIPFTVGLRVVSNDGTIKADGSSLNITKASTVDIFLDVETSFQWKSESDWKDGLVNKLDQAVKSGFESLKAEATSDHQSLMERVALDLGSNKGTSSQPTDKRVSAYASQPNDDPEDTGGSGLGVPANLQGIWNDMYNRPWGSKFTVNINTEMNYWLAETTDLAETLRPLWDLMYRSRDKGSEIATKMYSCPGYVSHHNLDLWGDSAPHDSGTAYSIWASSNLWLSQHMMERYRFTGDKTFLREKAWPLFKDIAAFFDCCLFEFDGKWTSGPSTSPENVFIIPKDGSKAVSKESFDISIAMANSLLHEFFSNVIEAAGILGVDLSTDKVPSKVKDYRDGLRPTEIGARGQIPEWRQDYTEAEPGHRHYSRLVDLFPAKAISPLLNKTLANAAQKTIEPRLHAGALSSCSRPTMAIQEAALGKAGTRIVTVNSEDTDLRWVELANALNPAKIAADRAFRQYTSYLRDCDLSSSVSASSTSSASSSSISSSPTSSSSTSFSSISSSSESSSSSSTTPASSSSISSSSSSTSVTSSSESSTSTSSSSASSSSSSTPATSSSATSSSASSSSASSSSESSTSTSSSSASSSSSSTPATSSSESSTSTSSSSASSSSSSTPATSSSTISGSTTSSSASSSSISSSSLSLSSATFTPATSTPATSTPATSTPATSTPATSSSISPSSASLSSVSSSFTSSTTSASSSSISADSSASVSSSIPAVSSSASTSASKSDSSSAATSTSVEPTSEESTSSAPEPTSFSTIITSESPTTTSASIVSSQSVSLGSGVTYGNNAAPVDEDGKVVAVALSPGADGTAAFAVAVQASSSPSGSSTTVTFEYTVSDSSKRLRFKRAAFEGCTLTITVDGKEVYSGPVESTPATYSKASEPFTLEQNPNIKFTQTCGTDPVNLSVKDIALVTAAIPITTAIETGSATETATEASSATDTEIGSGSATGSATTAENGSATETSSATETGSATETETGSASMTETGSKTGSATKAGSATETETGSATETETGSASMTETGSKTGSATKAGSATESETGSATKTGSAISTATGSTTKTGSATETETGSKTASASATVSGSVTRSTSASSGATIVPGNPTVVGDFTLFGCARSSNGFPTFNLAGSSASMDLNVCASLCSGKAYFGVYNTDCYCGEEVSSASATRVAIDLCDTECPGDKSEFCGGKAVSSRIVRRVVPSNILLTVYLRAAAADTVTELATITATVSGTTTITTEVTKTVAGPNPTTTVVEEIYICINGKCTAQSDSTSRVVYVMIEANGAECDNQWVYISSPCSCQGGKEYVAIFCSDGSCTGKTVYKASECSDWYNYETFFVPADCGCGKKGEAAIKFTPWENNWGTPEKCNEEEVPVCTDCTYATHYATGNRTTSGSNGSSRSGSSSGSGSGSSSSGGSGSNSGSSGSSSGSPSGGSGSGSSSGGSGSGSSSSGGGSGSSSGSSGSSPGSSSGGSGSGSSSSGSSSSGASGSSSGGGSGSSSGSSGSSPGSSSGGSGSGSSSSGGSGSSSGSNTPGNSGNGSPGSAAGTAGFSKPSQQSGLPVTAGAVKQTDTSIALVACVAVVAALFQ</sequence>
<evidence type="ECO:0000313" key="4">
    <source>
        <dbReference type="EMBL" id="VTT78064.1"/>
    </source>
</evidence>
<reference evidence="4" key="1">
    <citation type="submission" date="2019-05" db="EMBL/GenBank/DDBJ databases">
        <authorList>
            <person name="Piombo E."/>
        </authorList>
    </citation>
    <scope>NUCLEOTIDE SEQUENCE</scope>
    <source>
        <strain evidence="4">C2S</strain>
    </source>
</reference>
<feature type="compositionally biased region" description="Gly residues" evidence="1">
    <location>
        <begin position="1639"/>
        <end position="1665"/>
    </location>
</feature>
<feature type="compositionally biased region" description="Low complexity" evidence="1">
    <location>
        <begin position="1144"/>
        <end position="1204"/>
    </location>
</feature>
<feature type="compositionally biased region" description="Low complexity" evidence="1">
    <location>
        <begin position="1628"/>
        <end position="1638"/>
    </location>
</feature>
<feature type="compositionally biased region" description="Low complexity" evidence="1">
    <location>
        <begin position="1254"/>
        <end position="1309"/>
    </location>
</feature>
<feature type="compositionally biased region" description="Low complexity" evidence="1">
    <location>
        <begin position="1212"/>
        <end position="1238"/>
    </location>
</feature>
<feature type="compositionally biased region" description="Gly residues" evidence="1">
    <location>
        <begin position="1718"/>
        <end position="1734"/>
    </location>
</feature>
<dbReference type="InterPro" id="IPR002889">
    <property type="entry name" value="WSC_carb-bd"/>
</dbReference>
<feature type="domain" description="WSC" evidence="3">
    <location>
        <begin position="1319"/>
        <end position="1411"/>
    </location>
</feature>
<dbReference type="GO" id="GO:0004560">
    <property type="term" value="F:alpha-L-fucosidase activity"/>
    <property type="evidence" value="ECO:0007669"/>
    <property type="project" value="TreeGrafter"/>
</dbReference>
<dbReference type="InterPro" id="IPR054363">
    <property type="entry name" value="GH95_cat"/>
</dbReference>
<dbReference type="Pfam" id="PF01822">
    <property type="entry name" value="WSC"/>
    <property type="match status" value="1"/>
</dbReference>
<feature type="region of interest" description="Disordered" evidence="1">
    <location>
        <begin position="1144"/>
        <end position="1310"/>
    </location>
</feature>
<name>A0A9Q9UEW7_FUSFU</name>
<dbReference type="SUPFAM" id="SSF48208">
    <property type="entry name" value="Six-hairpin glycosidases"/>
    <property type="match status" value="1"/>
</dbReference>
<proteinExistence type="predicted"/>
<organism evidence="4 5">
    <name type="scientific">Fusarium fujikuroi</name>
    <name type="common">Bakanae and foot rot disease fungus</name>
    <name type="synonym">Gibberella fujikuroi</name>
    <dbReference type="NCBI Taxonomy" id="5127"/>
    <lineage>
        <taxon>Eukaryota</taxon>
        <taxon>Fungi</taxon>
        <taxon>Dikarya</taxon>
        <taxon>Ascomycota</taxon>
        <taxon>Pezizomycotina</taxon>
        <taxon>Sordariomycetes</taxon>
        <taxon>Hypocreomycetidae</taxon>
        <taxon>Hypocreales</taxon>
        <taxon>Nectriaceae</taxon>
        <taxon>Fusarium</taxon>
        <taxon>Fusarium fujikuroi species complex</taxon>
    </lineage>
</organism>
<dbReference type="Pfam" id="PF14498">
    <property type="entry name" value="Glyco_hyd_65N_2"/>
    <property type="match status" value="1"/>
</dbReference>
<feature type="region of interest" description="Disordered" evidence="1">
    <location>
        <begin position="688"/>
        <end position="980"/>
    </location>
</feature>